<evidence type="ECO:0000256" key="1">
    <source>
        <dbReference type="SAM" id="MobiDB-lite"/>
    </source>
</evidence>
<feature type="compositionally biased region" description="Basic and acidic residues" evidence="1">
    <location>
        <begin position="28"/>
        <end position="38"/>
    </location>
</feature>
<dbReference type="InterPro" id="IPR035924">
    <property type="entry name" value="FlaG-like_sf"/>
</dbReference>
<dbReference type="EMBL" id="QFYS01000001">
    <property type="protein sequence ID" value="RAK68530.1"/>
    <property type="molecule type" value="Genomic_DNA"/>
</dbReference>
<evidence type="ECO:0000313" key="3">
    <source>
        <dbReference type="Proteomes" id="UP000249524"/>
    </source>
</evidence>
<dbReference type="AlphaFoldDB" id="A0A328BMA8"/>
<dbReference type="Gene3D" id="3.30.160.170">
    <property type="entry name" value="FlaG-like"/>
    <property type="match status" value="1"/>
</dbReference>
<evidence type="ECO:0008006" key="4">
    <source>
        <dbReference type="Google" id="ProtNLM"/>
    </source>
</evidence>
<proteinExistence type="predicted"/>
<dbReference type="InterPro" id="IPR005186">
    <property type="entry name" value="FlaG"/>
</dbReference>
<evidence type="ECO:0000313" key="2">
    <source>
        <dbReference type="EMBL" id="RAK68530.1"/>
    </source>
</evidence>
<feature type="compositionally biased region" description="Polar residues" evidence="1">
    <location>
        <begin position="18"/>
        <end position="27"/>
    </location>
</feature>
<name>A0A328BMA8_9CAUL</name>
<sequence>MDTKAAANAPQPDPAKLQTPSLPTAQSRESEPAPKPKPEAPPAPDQVEMRLVIEMDQASGSYVYKTINRLTGEVILQLPRAEVLRMKDGAEYETGSVIRTKA</sequence>
<dbReference type="Pfam" id="PF03646">
    <property type="entry name" value="FlaG"/>
    <property type="match status" value="1"/>
</dbReference>
<reference evidence="2 3" key="1">
    <citation type="submission" date="2018-05" db="EMBL/GenBank/DDBJ databases">
        <authorList>
            <person name="Lanie J.A."/>
            <person name="Ng W.-L."/>
            <person name="Kazmierczak K.M."/>
            <person name="Andrzejewski T.M."/>
            <person name="Davidsen T.M."/>
            <person name="Wayne K.J."/>
            <person name="Tettelin H."/>
            <person name="Glass J.I."/>
            <person name="Rusch D."/>
            <person name="Podicherti R."/>
            <person name="Tsui H.-C.T."/>
            <person name="Winkler M.E."/>
        </authorList>
    </citation>
    <scope>NUCLEOTIDE SEQUENCE [LARGE SCALE GENOMIC DNA]</scope>
    <source>
        <strain evidence="2 3">BUT-10</strain>
    </source>
</reference>
<accession>A0A328BMA8</accession>
<protein>
    <recommendedName>
        <fullName evidence="4">Flagellar protein FlaG</fullName>
    </recommendedName>
</protein>
<gene>
    <name evidence="2" type="ORF">DJ019_00430</name>
</gene>
<dbReference type="Proteomes" id="UP000249524">
    <property type="component" value="Unassembled WGS sequence"/>
</dbReference>
<dbReference type="RefSeq" id="WP_111274022.1">
    <property type="nucleotide sequence ID" value="NZ_QFYS01000001.1"/>
</dbReference>
<comment type="caution">
    <text evidence="2">The sequence shown here is derived from an EMBL/GenBank/DDBJ whole genome shotgun (WGS) entry which is preliminary data.</text>
</comment>
<dbReference type="OrthoDB" id="8481134at2"/>
<feature type="region of interest" description="Disordered" evidence="1">
    <location>
        <begin position="1"/>
        <end position="46"/>
    </location>
</feature>
<dbReference type="SUPFAM" id="SSF160214">
    <property type="entry name" value="FlaG-like"/>
    <property type="match status" value="1"/>
</dbReference>
<keyword evidence="3" id="KW-1185">Reference proteome</keyword>
<organism evidence="2 3">
    <name type="scientific">Phenylobacterium kunshanense</name>
    <dbReference type="NCBI Taxonomy" id="1445034"/>
    <lineage>
        <taxon>Bacteria</taxon>
        <taxon>Pseudomonadati</taxon>
        <taxon>Pseudomonadota</taxon>
        <taxon>Alphaproteobacteria</taxon>
        <taxon>Caulobacterales</taxon>
        <taxon>Caulobacteraceae</taxon>
        <taxon>Phenylobacterium</taxon>
    </lineage>
</organism>